<feature type="coiled-coil region" evidence="4">
    <location>
        <begin position="59"/>
        <end position="111"/>
    </location>
</feature>
<name>A0A1H9AJI3_9GAMM</name>
<dbReference type="GO" id="GO:0009279">
    <property type="term" value="C:cell outer membrane"/>
    <property type="evidence" value="ECO:0007669"/>
    <property type="project" value="UniProtKB-SubCell"/>
</dbReference>
<dbReference type="AlphaFoldDB" id="A0A1H9AJI3"/>
<feature type="region of interest" description="Disordered" evidence="5">
    <location>
        <begin position="31"/>
        <end position="54"/>
    </location>
</feature>
<evidence type="ECO:0000256" key="2">
    <source>
        <dbReference type="ARBA" id="ARBA00023136"/>
    </source>
</evidence>
<evidence type="ECO:0000256" key="4">
    <source>
        <dbReference type="SAM" id="Coils"/>
    </source>
</evidence>
<dbReference type="Pfam" id="PF00691">
    <property type="entry name" value="OmpA"/>
    <property type="match status" value="1"/>
</dbReference>
<dbReference type="PROSITE" id="PS51123">
    <property type="entry name" value="OMPA_2"/>
    <property type="match status" value="1"/>
</dbReference>
<feature type="signal peptide" evidence="6">
    <location>
        <begin position="1"/>
        <end position="27"/>
    </location>
</feature>
<dbReference type="SUPFAM" id="SSF103088">
    <property type="entry name" value="OmpA-like"/>
    <property type="match status" value="1"/>
</dbReference>
<dbReference type="PRINTS" id="PR01023">
    <property type="entry name" value="NAFLGMOTY"/>
</dbReference>
<evidence type="ECO:0000256" key="6">
    <source>
        <dbReference type="SAM" id="SignalP"/>
    </source>
</evidence>
<evidence type="ECO:0000256" key="3">
    <source>
        <dbReference type="PROSITE-ProRule" id="PRU00473"/>
    </source>
</evidence>
<evidence type="ECO:0000313" key="8">
    <source>
        <dbReference type="EMBL" id="SEP76916.1"/>
    </source>
</evidence>
<keyword evidence="2 3" id="KW-0472">Membrane</keyword>
<reference evidence="8 9" key="1">
    <citation type="submission" date="2016-10" db="EMBL/GenBank/DDBJ databases">
        <authorList>
            <person name="de Groot N.N."/>
        </authorList>
    </citation>
    <scope>NUCLEOTIDE SEQUENCE [LARGE SCALE GENOMIC DNA]</scope>
    <source>
        <strain evidence="8 9">B7-7</strain>
    </source>
</reference>
<dbReference type="EMBL" id="FOFO01000005">
    <property type="protein sequence ID" value="SEP76916.1"/>
    <property type="molecule type" value="Genomic_DNA"/>
</dbReference>
<evidence type="ECO:0000259" key="7">
    <source>
        <dbReference type="PROSITE" id="PS51123"/>
    </source>
</evidence>
<dbReference type="PANTHER" id="PTHR30329">
    <property type="entry name" value="STATOR ELEMENT OF FLAGELLAR MOTOR COMPLEX"/>
    <property type="match status" value="1"/>
</dbReference>
<dbReference type="RefSeq" id="WP_202906192.1">
    <property type="nucleotide sequence ID" value="NZ_FOFO01000005.1"/>
</dbReference>
<dbReference type="Gene3D" id="3.30.1330.60">
    <property type="entry name" value="OmpA-like domain"/>
    <property type="match status" value="1"/>
</dbReference>
<dbReference type="CDD" id="cd07185">
    <property type="entry name" value="OmpA_C-like"/>
    <property type="match status" value="1"/>
</dbReference>
<keyword evidence="4" id="KW-0175">Coiled coil</keyword>
<organism evidence="8 9">
    <name type="scientific">Ectothiorhodospira magna</name>
    <dbReference type="NCBI Taxonomy" id="867345"/>
    <lineage>
        <taxon>Bacteria</taxon>
        <taxon>Pseudomonadati</taxon>
        <taxon>Pseudomonadota</taxon>
        <taxon>Gammaproteobacteria</taxon>
        <taxon>Chromatiales</taxon>
        <taxon>Ectothiorhodospiraceae</taxon>
        <taxon>Ectothiorhodospira</taxon>
    </lineage>
</organism>
<dbReference type="InterPro" id="IPR050330">
    <property type="entry name" value="Bact_OuterMem_StrucFunc"/>
</dbReference>
<proteinExistence type="predicted"/>
<dbReference type="InterPro" id="IPR006665">
    <property type="entry name" value="OmpA-like"/>
</dbReference>
<dbReference type="PRINTS" id="PR01021">
    <property type="entry name" value="OMPADOMAIN"/>
</dbReference>
<dbReference type="STRING" id="867345.SAMN05421693_105107"/>
<comment type="subcellular location">
    <subcellularLocation>
        <location evidence="1">Cell outer membrane</location>
    </subcellularLocation>
</comment>
<dbReference type="PROSITE" id="PS51257">
    <property type="entry name" value="PROKAR_LIPOPROTEIN"/>
    <property type="match status" value="1"/>
</dbReference>
<feature type="domain" description="OmpA-like" evidence="7">
    <location>
        <begin position="149"/>
        <end position="266"/>
    </location>
</feature>
<keyword evidence="9" id="KW-1185">Reference proteome</keyword>
<feature type="chain" id="PRO_5011755156" evidence="6">
    <location>
        <begin position="28"/>
        <end position="273"/>
    </location>
</feature>
<evidence type="ECO:0000313" key="9">
    <source>
        <dbReference type="Proteomes" id="UP000199496"/>
    </source>
</evidence>
<gene>
    <name evidence="8" type="ORF">SAMN05421693_105107</name>
</gene>
<dbReference type="Proteomes" id="UP000199496">
    <property type="component" value="Unassembled WGS sequence"/>
</dbReference>
<sequence>MQARYHARNTAPAILALAILTTLTGCAALPPTTQPQAQTGETDRSGLGAINGRGSLEELRDAEMAREHAEMRAREAEVAMARARALAGLAREHAEARSREAEAALSRAMALESQLVNFNGAPERSRPKAPGRGMEEMAQNAQGMDMQQTSRGMVLTLGDVLFDSGRADLKPGAARTINRLSEFMAAHPRHTVLVEGHTDNTGDPVFNRRLSLQRAEAVRDALMLRGISPHRVAVRGLASDYPVASNATSLGRQKNRRVEIIISDDTGRIPERF</sequence>
<evidence type="ECO:0000256" key="1">
    <source>
        <dbReference type="ARBA" id="ARBA00004442"/>
    </source>
</evidence>
<dbReference type="InterPro" id="IPR036737">
    <property type="entry name" value="OmpA-like_sf"/>
</dbReference>
<evidence type="ECO:0000256" key="5">
    <source>
        <dbReference type="SAM" id="MobiDB-lite"/>
    </source>
</evidence>
<keyword evidence="6" id="KW-0732">Signal</keyword>
<dbReference type="InterPro" id="IPR006664">
    <property type="entry name" value="OMP_bac"/>
</dbReference>
<dbReference type="PANTHER" id="PTHR30329:SF17">
    <property type="entry name" value="LIPOPROTEIN YFIB-RELATED"/>
    <property type="match status" value="1"/>
</dbReference>
<protein>
    <submittedName>
        <fullName evidence="8">Outer membrane protein OmpA</fullName>
    </submittedName>
</protein>
<accession>A0A1H9AJI3</accession>